<keyword evidence="3" id="KW-0547">Nucleotide-binding</keyword>
<name>A0A1E3VR76_9HYPH</name>
<dbReference type="GO" id="GO:0022857">
    <property type="term" value="F:transmembrane transporter activity"/>
    <property type="evidence" value="ECO:0007669"/>
    <property type="project" value="InterPro"/>
</dbReference>
<comment type="caution">
    <text evidence="9">The sequence shown here is derived from an EMBL/GenBank/DDBJ whole genome shotgun (WGS) entry which is preliminary data.</text>
</comment>
<evidence type="ECO:0000256" key="3">
    <source>
        <dbReference type="ARBA" id="ARBA00022741"/>
    </source>
</evidence>
<evidence type="ECO:0000313" key="9">
    <source>
        <dbReference type="EMBL" id="ODR96022.1"/>
    </source>
</evidence>
<evidence type="ECO:0000256" key="5">
    <source>
        <dbReference type="ARBA" id="ARBA00022840"/>
    </source>
</evidence>
<dbReference type="Gene3D" id="3.40.50.300">
    <property type="entry name" value="P-loop containing nucleotide triphosphate hydrolases"/>
    <property type="match status" value="1"/>
</dbReference>
<keyword evidence="2" id="KW-0813">Transport</keyword>
<protein>
    <recommendedName>
        <fullName evidence="8">ABC transporter domain-containing protein</fullName>
    </recommendedName>
</protein>
<dbReference type="RefSeq" id="WP_069442571.1">
    <property type="nucleotide sequence ID" value="NZ_LPWF01000033.1"/>
</dbReference>
<dbReference type="Proteomes" id="UP000094472">
    <property type="component" value="Unassembled WGS sequence"/>
</dbReference>
<evidence type="ECO:0000256" key="6">
    <source>
        <dbReference type="ARBA" id="ARBA00022967"/>
    </source>
</evidence>
<dbReference type="PROSITE" id="PS00211">
    <property type="entry name" value="ABC_TRANSPORTER_1"/>
    <property type="match status" value="1"/>
</dbReference>
<dbReference type="PROSITE" id="PS50893">
    <property type="entry name" value="ABC_TRANSPORTER_2"/>
    <property type="match status" value="1"/>
</dbReference>
<dbReference type="GO" id="GO:0016887">
    <property type="term" value="F:ATP hydrolysis activity"/>
    <property type="evidence" value="ECO:0007669"/>
    <property type="project" value="InterPro"/>
</dbReference>
<dbReference type="NCBIfam" id="TIGR01189">
    <property type="entry name" value="ccmA"/>
    <property type="match status" value="1"/>
</dbReference>
<dbReference type="STRING" id="1774969.AUC69_02020"/>
<dbReference type="InterPro" id="IPR003593">
    <property type="entry name" value="AAA+_ATPase"/>
</dbReference>
<dbReference type="InterPro" id="IPR017871">
    <property type="entry name" value="ABC_transporter-like_CS"/>
</dbReference>
<dbReference type="OrthoDB" id="9800654at2"/>
<dbReference type="PANTHER" id="PTHR43499">
    <property type="entry name" value="ABC TRANSPORTER I FAMILY MEMBER 1"/>
    <property type="match status" value="1"/>
</dbReference>
<evidence type="ECO:0000256" key="1">
    <source>
        <dbReference type="ARBA" id="ARBA00005417"/>
    </source>
</evidence>
<dbReference type="InterPro" id="IPR005895">
    <property type="entry name" value="ABC_transptr_haem_export_CcmA"/>
</dbReference>
<comment type="similarity">
    <text evidence="1">Belongs to the ABC transporter superfamily.</text>
</comment>
<dbReference type="SMART" id="SM00382">
    <property type="entry name" value="AAA"/>
    <property type="match status" value="1"/>
</dbReference>
<gene>
    <name evidence="9" type="ORF">AUC69_02020</name>
</gene>
<keyword evidence="10" id="KW-1185">Reference proteome</keyword>
<dbReference type="InterPro" id="IPR003439">
    <property type="entry name" value="ABC_transporter-like_ATP-bd"/>
</dbReference>
<evidence type="ECO:0000259" key="8">
    <source>
        <dbReference type="PROSITE" id="PS50893"/>
    </source>
</evidence>
<keyword evidence="5" id="KW-0067">ATP-binding</keyword>
<dbReference type="Pfam" id="PF00005">
    <property type="entry name" value="ABC_tran"/>
    <property type="match status" value="1"/>
</dbReference>
<feature type="domain" description="ABC transporter" evidence="8">
    <location>
        <begin position="9"/>
        <end position="213"/>
    </location>
</feature>
<dbReference type="AlphaFoldDB" id="A0A1E3VR76"/>
<keyword evidence="4" id="KW-0201">Cytochrome c-type biogenesis</keyword>
<evidence type="ECO:0000313" key="10">
    <source>
        <dbReference type="Proteomes" id="UP000094472"/>
    </source>
</evidence>
<keyword evidence="6" id="KW-1278">Translocase</keyword>
<dbReference type="EMBL" id="LPWF01000033">
    <property type="protein sequence ID" value="ODR96022.1"/>
    <property type="molecule type" value="Genomic_DNA"/>
</dbReference>
<evidence type="ECO:0000256" key="7">
    <source>
        <dbReference type="ARBA" id="ARBA00023136"/>
    </source>
</evidence>
<keyword evidence="7" id="KW-0472">Membrane</keyword>
<evidence type="ECO:0000256" key="2">
    <source>
        <dbReference type="ARBA" id="ARBA00022448"/>
    </source>
</evidence>
<accession>A0A1E3VR76</accession>
<dbReference type="SUPFAM" id="SSF52540">
    <property type="entry name" value="P-loop containing nucleoside triphosphate hydrolases"/>
    <property type="match status" value="1"/>
</dbReference>
<organism evidence="9 10">
    <name type="scientific">Methyloceanibacter superfactus</name>
    <dbReference type="NCBI Taxonomy" id="1774969"/>
    <lineage>
        <taxon>Bacteria</taxon>
        <taxon>Pseudomonadati</taxon>
        <taxon>Pseudomonadota</taxon>
        <taxon>Alphaproteobacteria</taxon>
        <taxon>Hyphomicrobiales</taxon>
        <taxon>Hyphomicrobiaceae</taxon>
        <taxon>Methyloceanibacter</taxon>
    </lineage>
</organism>
<dbReference type="GO" id="GO:0005524">
    <property type="term" value="F:ATP binding"/>
    <property type="evidence" value="ECO:0007669"/>
    <property type="project" value="UniProtKB-KW"/>
</dbReference>
<evidence type="ECO:0000256" key="4">
    <source>
        <dbReference type="ARBA" id="ARBA00022748"/>
    </source>
</evidence>
<dbReference type="PANTHER" id="PTHR43499:SF1">
    <property type="entry name" value="ABC TRANSPORTER I FAMILY MEMBER 1"/>
    <property type="match status" value="1"/>
</dbReference>
<dbReference type="InterPro" id="IPR027417">
    <property type="entry name" value="P-loop_NTPase"/>
</dbReference>
<sequence>MQTPFKLSLSAQDIACERGGRTLFRNLDFAVEPGQALLVSGPNGAGKTSLLRQLAGLLPLAGGRLVTDGADADTPIAELSHYVGHLNAAKTAFTVRENLAFWADFLAEGQGDPADHLAGALAAFGLGELGRLPAGLLSAGQKRKLALSRLFAAPRPLWLLDEPSVSLDVASVKKLDGAMRDHLKAGGIAVVSTHVPLETKFTHTLDLGLERAA</sequence>
<reference evidence="9 10" key="1">
    <citation type="journal article" date="2016" name="Environ. Microbiol.">
        <title>New Methyloceanibacter diversity from North Sea sediments includes methanotroph containing solely the soluble methane monooxygenase.</title>
        <authorList>
            <person name="Vekeman B."/>
            <person name="Kerckhof F.M."/>
            <person name="Cremers G."/>
            <person name="de Vos P."/>
            <person name="Vandamme P."/>
            <person name="Boon N."/>
            <person name="Op den Camp H.J."/>
            <person name="Heylen K."/>
        </authorList>
    </citation>
    <scope>NUCLEOTIDE SEQUENCE [LARGE SCALE GENOMIC DNA]</scope>
    <source>
        <strain evidence="9 10">R-67175</strain>
    </source>
</reference>
<dbReference type="GO" id="GO:0017004">
    <property type="term" value="P:cytochrome complex assembly"/>
    <property type="evidence" value="ECO:0007669"/>
    <property type="project" value="UniProtKB-KW"/>
</dbReference>
<proteinExistence type="inferred from homology"/>